<dbReference type="Proteomes" id="UP001583177">
    <property type="component" value="Unassembled WGS sequence"/>
</dbReference>
<evidence type="ECO:0000256" key="1">
    <source>
        <dbReference type="SAM" id="MobiDB-lite"/>
    </source>
</evidence>
<sequence length="219" mass="24508">MEETGSMEETNDSEETEQLESIDHQEEASEETDFHDEQEHCQKSLDHINTTACEVEIPEPMDDQLPADMPSPYTGADVETSQELITDTFNGMEVIVQASETVKLVGRYEDVLFFRMSTKQGQILSKMRKPTISFWPTEIKLQIGDKFIYKSRLSDFFAQNKDLNGLPSTIMKTKVIGAQTMIDQDCGSSPGTQLTLPSKSANTAGGTLWENGELQRKLG</sequence>
<dbReference type="EMBL" id="JAWRVE010000007">
    <property type="protein sequence ID" value="KAL1880679.1"/>
    <property type="molecule type" value="Genomic_DNA"/>
</dbReference>
<feature type="region of interest" description="Disordered" evidence="1">
    <location>
        <begin position="1"/>
        <end position="41"/>
    </location>
</feature>
<evidence type="ECO:0000313" key="3">
    <source>
        <dbReference type="Proteomes" id="UP001583177"/>
    </source>
</evidence>
<accession>A0ABR3XY63</accession>
<organism evidence="2 3">
    <name type="scientific">Diaporthe australafricana</name>
    <dbReference type="NCBI Taxonomy" id="127596"/>
    <lineage>
        <taxon>Eukaryota</taxon>
        <taxon>Fungi</taxon>
        <taxon>Dikarya</taxon>
        <taxon>Ascomycota</taxon>
        <taxon>Pezizomycotina</taxon>
        <taxon>Sordariomycetes</taxon>
        <taxon>Sordariomycetidae</taxon>
        <taxon>Diaporthales</taxon>
        <taxon>Diaporthaceae</taxon>
        <taxon>Diaporthe</taxon>
    </lineage>
</organism>
<name>A0ABR3XY63_9PEZI</name>
<keyword evidence="3" id="KW-1185">Reference proteome</keyword>
<reference evidence="2 3" key="1">
    <citation type="journal article" date="2024" name="IMA Fungus">
        <title>IMA Genome - F19 : A genome assembly and annotation guide to empower mycologists, including annotated draft genome sequences of Ceratocystis pirilliformis, Diaporthe australafricana, Fusarium ophioides, Paecilomyces lecythidis, and Sporothrix stenoceras.</title>
        <authorList>
            <person name="Aylward J."/>
            <person name="Wilson A.M."/>
            <person name="Visagie C.M."/>
            <person name="Spraker J."/>
            <person name="Barnes I."/>
            <person name="Buitendag C."/>
            <person name="Ceriani C."/>
            <person name="Del Mar Angel L."/>
            <person name="du Plessis D."/>
            <person name="Fuchs T."/>
            <person name="Gasser K."/>
            <person name="Kramer D."/>
            <person name="Li W."/>
            <person name="Munsamy K."/>
            <person name="Piso A."/>
            <person name="Price J.L."/>
            <person name="Sonnekus B."/>
            <person name="Thomas C."/>
            <person name="van der Nest A."/>
            <person name="van Dijk A."/>
            <person name="van Heerden A."/>
            <person name="van Vuuren N."/>
            <person name="Yilmaz N."/>
            <person name="Duong T.A."/>
            <person name="van der Merwe N.A."/>
            <person name="Wingfield M.J."/>
            <person name="Wingfield B.D."/>
        </authorList>
    </citation>
    <scope>NUCLEOTIDE SEQUENCE [LARGE SCALE GENOMIC DNA]</scope>
    <source>
        <strain evidence="2 3">CMW 18300</strain>
    </source>
</reference>
<feature type="compositionally biased region" description="Polar residues" evidence="1">
    <location>
        <begin position="187"/>
        <end position="205"/>
    </location>
</feature>
<proteinExistence type="predicted"/>
<gene>
    <name evidence="2" type="ORF">Daus18300_001292</name>
</gene>
<comment type="caution">
    <text evidence="2">The sequence shown here is derived from an EMBL/GenBank/DDBJ whole genome shotgun (WGS) entry which is preliminary data.</text>
</comment>
<protein>
    <submittedName>
        <fullName evidence="2">Uncharacterized protein</fullName>
    </submittedName>
</protein>
<feature type="compositionally biased region" description="Acidic residues" evidence="1">
    <location>
        <begin position="1"/>
        <end position="20"/>
    </location>
</feature>
<feature type="region of interest" description="Disordered" evidence="1">
    <location>
        <begin position="187"/>
        <end position="207"/>
    </location>
</feature>
<evidence type="ECO:0000313" key="2">
    <source>
        <dbReference type="EMBL" id="KAL1880679.1"/>
    </source>
</evidence>